<name>A0ABV0Z2J5_9TELE</name>
<dbReference type="EMBL" id="JAHRIP010048545">
    <property type="protein sequence ID" value="MEQ2299840.1"/>
    <property type="molecule type" value="Genomic_DNA"/>
</dbReference>
<keyword evidence="3" id="KW-1185">Reference proteome</keyword>
<accession>A0ABV0Z2J5</accession>
<sequence length="176" mass="18933">MGGAAASLGDSAVADEDAGLLAAALTSVGRKATAPDVSAEDMGDSSSPAKSGSTPAFSVAGGGCGFDRRSRSRWRASEQRRAALTDILALCCLTLHLFQQQRRRQNLQICRQMSHSLLHLLLDPAILGAYLLLVHWVRGWRKHSVKLSATKEPRMQTSRPHDAFALTNCLSPEINP</sequence>
<evidence type="ECO:0000313" key="3">
    <source>
        <dbReference type="Proteomes" id="UP001469553"/>
    </source>
</evidence>
<feature type="compositionally biased region" description="Polar residues" evidence="1">
    <location>
        <begin position="44"/>
        <end position="56"/>
    </location>
</feature>
<comment type="caution">
    <text evidence="2">The sequence shown here is derived from an EMBL/GenBank/DDBJ whole genome shotgun (WGS) entry which is preliminary data.</text>
</comment>
<proteinExistence type="predicted"/>
<evidence type="ECO:0000256" key="1">
    <source>
        <dbReference type="SAM" id="MobiDB-lite"/>
    </source>
</evidence>
<evidence type="ECO:0000313" key="2">
    <source>
        <dbReference type="EMBL" id="MEQ2299840.1"/>
    </source>
</evidence>
<reference evidence="2 3" key="1">
    <citation type="submission" date="2021-06" db="EMBL/GenBank/DDBJ databases">
        <authorList>
            <person name="Palmer J.M."/>
        </authorList>
    </citation>
    <scope>NUCLEOTIDE SEQUENCE [LARGE SCALE GENOMIC DNA]</scope>
    <source>
        <strain evidence="2 3">AS_MEX2019</strain>
        <tissue evidence="2">Muscle</tissue>
    </source>
</reference>
<gene>
    <name evidence="2" type="ORF">AMECASPLE_019098</name>
</gene>
<protein>
    <submittedName>
        <fullName evidence="2">Uncharacterized protein</fullName>
    </submittedName>
</protein>
<dbReference type="Proteomes" id="UP001469553">
    <property type="component" value="Unassembled WGS sequence"/>
</dbReference>
<organism evidence="2 3">
    <name type="scientific">Ameca splendens</name>
    <dbReference type="NCBI Taxonomy" id="208324"/>
    <lineage>
        <taxon>Eukaryota</taxon>
        <taxon>Metazoa</taxon>
        <taxon>Chordata</taxon>
        <taxon>Craniata</taxon>
        <taxon>Vertebrata</taxon>
        <taxon>Euteleostomi</taxon>
        <taxon>Actinopterygii</taxon>
        <taxon>Neopterygii</taxon>
        <taxon>Teleostei</taxon>
        <taxon>Neoteleostei</taxon>
        <taxon>Acanthomorphata</taxon>
        <taxon>Ovalentaria</taxon>
        <taxon>Atherinomorphae</taxon>
        <taxon>Cyprinodontiformes</taxon>
        <taxon>Goodeidae</taxon>
        <taxon>Ameca</taxon>
    </lineage>
</organism>
<feature type="region of interest" description="Disordered" evidence="1">
    <location>
        <begin position="27"/>
        <end position="64"/>
    </location>
</feature>